<keyword evidence="2" id="KW-1133">Transmembrane helix</keyword>
<dbReference type="GeneTree" id="ENSGT00940000158238"/>
<evidence type="ECO:0000256" key="1">
    <source>
        <dbReference type="SAM" id="MobiDB-lite"/>
    </source>
</evidence>
<feature type="transmembrane region" description="Helical" evidence="2">
    <location>
        <begin position="53"/>
        <end position="73"/>
    </location>
</feature>
<evidence type="ECO:0000313" key="4">
    <source>
        <dbReference type="Proteomes" id="UP000314986"/>
    </source>
</evidence>
<dbReference type="Proteomes" id="UP000314986">
    <property type="component" value="Unassembled WGS sequence"/>
</dbReference>
<sequence length="595" mass="65612">MKEDDFMGEEEEMHSFRCEQTDFILFCNEAERTSRHGCCRCHNASSLNLAVKMLYIFFSCLIIAVAVLATVVFRKVDSISENITVTQSNYETKISSVQTNIKELDQRSLSKNCSLCRDVHHFGQEVAELQKEFEQIQQLILAQEPILDETLQNHVTLSMDNKKINKEVTNYSTSVKQINQTLENFSIQIDGLQALVKDLDTFLRRLAQDQYEIRIGMQQINFTTKQNSLWLEEIQRKTDEETLILQKVTTDWLNSTRVFGVIKASVSKTNNMVKKIQSSVAYTLQKISQNSEAMHDLSLQILTVHEQFENISTFLDDHEENIQDILYHAKYYENRTAERLETINRRMVSHETEISTILANINATNSHVHSMINYISDVRGSCSNGLSAHSDELYYLNNSLMLMQSTAESLRQRYNLLSTTLTDEVSKLGVVMEEMKIIDVKHADTIKNFTIMKGIPGPPGLKGNKGETGIRGATGLIGIKGDTGDPGPSGKQGPRGLDGVPGYRGEKGSKGPIGSSGPKGEKGSLGRPGLRGEIGPKGDRGPLGPEGKSGSPGARGPTGMPGAPGHQGSAGLKGEMGPRGPHGPPGPSGLLTDAL</sequence>
<dbReference type="Ensembl" id="ENSCMIT00000036452.1">
    <property type="protein sequence ID" value="ENSCMIP00000035923.1"/>
    <property type="gene ID" value="ENSCMIG00000015193.1"/>
</dbReference>
<protein>
    <submittedName>
        <fullName evidence="3">Scavenger receptor class A member 3</fullName>
    </submittedName>
</protein>
<keyword evidence="2" id="KW-0812">Transmembrane</keyword>
<dbReference type="PANTHER" id="PTHR39082:SF1">
    <property type="entry name" value="SCAVENGER RECEPTOR CLASS A MEMBER 3"/>
    <property type="match status" value="1"/>
</dbReference>
<dbReference type="InterPro" id="IPR052376">
    <property type="entry name" value="Oxidative_Scav/Glycosyltrans"/>
</dbReference>
<dbReference type="InParanoid" id="A0A4W3JCY1"/>
<reference evidence="3" key="5">
    <citation type="submission" date="2025-09" db="UniProtKB">
        <authorList>
            <consortium name="Ensembl"/>
        </authorList>
    </citation>
    <scope>IDENTIFICATION</scope>
</reference>
<reference evidence="4" key="1">
    <citation type="journal article" date="2006" name="Science">
        <title>Ancient noncoding elements conserved in the human genome.</title>
        <authorList>
            <person name="Venkatesh B."/>
            <person name="Kirkness E.F."/>
            <person name="Loh Y.H."/>
            <person name="Halpern A.L."/>
            <person name="Lee A.P."/>
            <person name="Johnson J."/>
            <person name="Dandona N."/>
            <person name="Viswanathan L.D."/>
            <person name="Tay A."/>
            <person name="Venter J.C."/>
            <person name="Strausberg R.L."/>
            <person name="Brenner S."/>
        </authorList>
    </citation>
    <scope>NUCLEOTIDE SEQUENCE [LARGE SCALE GENOMIC DNA]</scope>
</reference>
<evidence type="ECO:0000256" key="2">
    <source>
        <dbReference type="SAM" id="Phobius"/>
    </source>
</evidence>
<dbReference type="STRING" id="7868.ENSCMIP00000035923"/>
<dbReference type="PANTHER" id="PTHR39082">
    <property type="entry name" value="PHOSPHOLIPASE C-BETA-2-RELATED"/>
    <property type="match status" value="1"/>
</dbReference>
<reference evidence="4" key="3">
    <citation type="journal article" date="2014" name="Nature">
        <title>Elephant shark genome provides unique insights into gnathostome evolution.</title>
        <authorList>
            <consortium name="International Elephant Shark Genome Sequencing Consortium"/>
            <person name="Venkatesh B."/>
            <person name="Lee A.P."/>
            <person name="Ravi V."/>
            <person name="Maurya A.K."/>
            <person name="Lian M.M."/>
            <person name="Swann J.B."/>
            <person name="Ohta Y."/>
            <person name="Flajnik M.F."/>
            <person name="Sutoh Y."/>
            <person name="Kasahara M."/>
            <person name="Hoon S."/>
            <person name="Gangu V."/>
            <person name="Roy S.W."/>
            <person name="Irimia M."/>
            <person name="Korzh V."/>
            <person name="Kondrychyn I."/>
            <person name="Lim Z.W."/>
            <person name="Tay B.H."/>
            <person name="Tohari S."/>
            <person name="Kong K.W."/>
            <person name="Ho S."/>
            <person name="Lorente-Galdos B."/>
            <person name="Quilez J."/>
            <person name="Marques-Bonet T."/>
            <person name="Raney B.J."/>
            <person name="Ingham P.W."/>
            <person name="Tay A."/>
            <person name="Hillier L.W."/>
            <person name="Minx P."/>
            <person name="Boehm T."/>
            <person name="Wilson R.K."/>
            <person name="Brenner S."/>
            <person name="Warren W.C."/>
        </authorList>
    </citation>
    <scope>NUCLEOTIDE SEQUENCE [LARGE SCALE GENOMIC DNA]</scope>
</reference>
<accession>A0A4W3JCY1</accession>
<reference evidence="4" key="2">
    <citation type="journal article" date="2007" name="PLoS Biol.">
        <title>Survey sequencing and comparative analysis of the elephant shark (Callorhinchus milii) genome.</title>
        <authorList>
            <person name="Venkatesh B."/>
            <person name="Kirkness E.F."/>
            <person name="Loh Y.H."/>
            <person name="Halpern A.L."/>
            <person name="Lee A.P."/>
            <person name="Johnson J."/>
            <person name="Dandona N."/>
            <person name="Viswanathan L.D."/>
            <person name="Tay A."/>
            <person name="Venter J.C."/>
            <person name="Strausberg R.L."/>
            <person name="Brenner S."/>
        </authorList>
    </citation>
    <scope>NUCLEOTIDE SEQUENCE [LARGE SCALE GENOMIC DNA]</scope>
</reference>
<dbReference type="Pfam" id="PF01391">
    <property type="entry name" value="Collagen"/>
    <property type="match status" value="2"/>
</dbReference>
<dbReference type="OMA" id="DLAQECY"/>
<dbReference type="InterPro" id="IPR008160">
    <property type="entry name" value="Collagen"/>
</dbReference>
<keyword evidence="4" id="KW-1185">Reference proteome</keyword>
<reference evidence="3" key="4">
    <citation type="submission" date="2025-08" db="UniProtKB">
        <authorList>
            <consortium name="Ensembl"/>
        </authorList>
    </citation>
    <scope>IDENTIFICATION</scope>
</reference>
<evidence type="ECO:0000313" key="3">
    <source>
        <dbReference type="Ensembl" id="ENSCMIP00000035923.1"/>
    </source>
</evidence>
<dbReference type="AlphaFoldDB" id="A0A4W3JCY1"/>
<feature type="region of interest" description="Disordered" evidence="1">
    <location>
        <begin position="456"/>
        <end position="595"/>
    </location>
</feature>
<keyword evidence="2" id="KW-0472">Membrane</keyword>
<name>A0A4W3JCY1_CALMI</name>
<proteinExistence type="predicted"/>
<organism evidence="3 4">
    <name type="scientific">Callorhinchus milii</name>
    <name type="common">Ghost shark</name>
    <dbReference type="NCBI Taxonomy" id="7868"/>
    <lineage>
        <taxon>Eukaryota</taxon>
        <taxon>Metazoa</taxon>
        <taxon>Chordata</taxon>
        <taxon>Craniata</taxon>
        <taxon>Vertebrata</taxon>
        <taxon>Chondrichthyes</taxon>
        <taxon>Holocephali</taxon>
        <taxon>Chimaeriformes</taxon>
        <taxon>Callorhinchidae</taxon>
        <taxon>Callorhinchus</taxon>
    </lineage>
</organism>